<evidence type="ECO:0000313" key="2">
    <source>
        <dbReference type="EMBL" id="KAF9887253.1"/>
    </source>
</evidence>
<keyword evidence="3" id="KW-1185">Reference proteome</keyword>
<feature type="signal peptide" evidence="1">
    <location>
        <begin position="1"/>
        <end position="36"/>
    </location>
</feature>
<sequence>MCNVSMVCKMKAMRVDLSMAMILAILLSLLLSSVDAGHPKWEPSVSNVKWVHQDVFKTRFHRWLNSRIEYCFDTEETKGILGPSVENGLEYWHHAGLSEEFQMIEIERQACLGRSRPTSLVISLSQDGSISSTIGVDPNDPAEMILANPAQLSPERIIPIVAHEIGHVFGLYHEHQDPRFWDSGNQGPFIFYCDRLRGYQEILQRLGFIGVWGKDGVCTNSRAAGREGFSSSNFLPEPPEMTVSSNGWHANDGDVDWKSLMLYEGSAFCANRNEPALVRRSTGEPTPLNLAPSEGDIEGLNHMYYASRDTTFGEILMVYHESRWNHLFMRHVQRNN</sequence>
<feature type="chain" id="PRO_5041949860" description="Peptidase metallopeptidase domain-containing protein" evidence="1">
    <location>
        <begin position="37"/>
        <end position="336"/>
    </location>
</feature>
<reference evidence="2" key="1">
    <citation type="journal article" date="2019" name="Beilstein J. Org. Chem.">
        <title>Nanangenines: drimane sesquiterpenoids as the dominant metabolite cohort of a novel Australian fungus, Aspergillus nanangensis.</title>
        <authorList>
            <person name="Lacey H.J."/>
            <person name="Gilchrist C.L.M."/>
            <person name="Crombie A."/>
            <person name="Kalaitzis J.A."/>
            <person name="Vuong D."/>
            <person name="Rutledge P.J."/>
            <person name="Turner P."/>
            <person name="Pitt J.I."/>
            <person name="Lacey E."/>
            <person name="Chooi Y.H."/>
            <person name="Piggott A.M."/>
        </authorList>
    </citation>
    <scope>NUCLEOTIDE SEQUENCE</scope>
    <source>
        <strain evidence="2">MST-FP2251</strain>
    </source>
</reference>
<organism evidence="2 3">
    <name type="scientific">Aspergillus nanangensis</name>
    <dbReference type="NCBI Taxonomy" id="2582783"/>
    <lineage>
        <taxon>Eukaryota</taxon>
        <taxon>Fungi</taxon>
        <taxon>Dikarya</taxon>
        <taxon>Ascomycota</taxon>
        <taxon>Pezizomycotina</taxon>
        <taxon>Eurotiomycetes</taxon>
        <taxon>Eurotiomycetidae</taxon>
        <taxon>Eurotiales</taxon>
        <taxon>Aspergillaceae</taxon>
        <taxon>Aspergillus</taxon>
        <taxon>Aspergillus subgen. Circumdati</taxon>
    </lineage>
</organism>
<proteinExistence type="predicted"/>
<dbReference type="Proteomes" id="UP001194746">
    <property type="component" value="Unassembled WGS sequence"/>
</dbReference>
<evidence type="ECO:0008006" key="4">
    <source>
        <dbReference type="Google" id="ProtNLM"/>
    </source>
</evidence>
<dbReference type="SUPFAM" id="SSF55486">
    <property type="entry name" value="Metalloproteases ('zincins'), catalytic domain"/>
    <property type="match status" value="1"/>
</dbReference>
<accession>A0AAD4CK62</accession>
<dbReference type="AlphaFoldDB" id="A0AAD4CK62"/>
<protein>
    <recommendedName>
        <fullName evidence="4">Peptidase metallopeptidase domain-containing protein</fullName>
    </recommendedName>
</protein>
<comment type="caution">
    <text evidence="2">The sequence shown here is derived from an EMBL/GenBank/DDBJ whole genome shotgun (WGS) entry which is preliminary data.</text>
</comment>
<dbReference type="InterPro" id="IPR024079">
    <property type="entry name" value="MetalloPept_cat_dom_sf"/>
</dbReference>
<dbReference type="Gene3D" id="3.40.390.10">
    <property type="entry name" value="Collagenase (Catalytic Domain)"/>
    <property type="match status" value="1"/>
</dbReference>
<name>A0AAD4CK62_ASPNN</name>
<dbReference type="GO" id="GO:0008237">
    <property type="term" value="F:metallopeptidase activity"/>
    <property type="evidence" value="ECO:0007669"/>
    <property type="project" value="InterPro"/>
</dbReference>
<reference evidence="2" key="2">
    <citation type="submission" date="2020-02" db="EMBL/GenBank/DDBJ databases">
        <authorList>
            <person name="Gilchrist C.L.M."/>
            <person name="Chooi Y.-H."/>
        </authorList>
    </citation>
    <scope>NUCLEOTIDE SEQUENCE</scope>
    <source>
        <strain evidence="2">MST-FP2251</strain>
    </source>
</reference>
<evidence type="ECO:0000313" key="3">
    <source>
        <dbReference type="Proteomes" id="UP001194746"/>
    </source>
</evidence>
<evidence type="ECO:0000256" key="1">
    <source>
        <dbReference type="SAM" id="SignalP"/>
    </source>
</evidence>
<dbReference type="EMBL" id="VCAU01000064">
    <property type="protein sequence ID" value="KAF9887253.1"/>
    <property type="molecule type" value="Genomic_DNA"/>
</dbReference>
<gene>
    <name evidence="2" type="ORF">FE257_010381</name>
</gene>
<keyword evidence="1" id="KW-0732">Signal</keyword>